<reference evidence="2" key="1">
    <citation type="submission" date="2021-03" db="EMBL/GenBank/DDBJ databases">
        <authorList>
            <person name="Tagirdzhanova G."/>
        </authorList>
    </citation>
    <scope>NUCLEOTIDE SEQUENCE</scope>
</reference>
<comment type="caution">
    <text evidence="2">The sequence shown here is derived from an EMBL/GenBank/DDBJ whole genome shotgun (WGS) entry which is preliminary data.</text>
</comment>
<proteinExistence type="predicted"/>
<organism evidence="2 3">
    <name type="scientific">Heterodermia speciosa</name>
    <dbReference type="NCBI Taxonomy" id="116794"/>
    <lineage>
        <taxon>Eukaryota</taxon>
        <taxon>Fungi</taxon>
        <taxon>Dikarya</taxon>
        <taxon>Ascomycota</taxon>
        <taxon>Pezizomycotina</taxon>
        <taxon>Lecanoromycetes</taxon>
        <taxon>OSLEUM clade</taxon>
        <taxon>Lecanoromycetidae</taxon>
        <taxon>Caliciales</taxon>
        <taxon>Physciaceae</taxon>
        <taxon>Heterodermia</taxon>
    </lineage>
</organism>
<name>A0A8H3I5L8_9LECA</name>
<evidence type="ECO:0000256" key="1">
    <source>
        <dbReference type="SAM" id="MobiDB-lite"/>
    </source>
</evidence>
<evidence type="ECO:0000313" key="3">
    <source>
        <dbReference type="Proteomes" id="UP000664521"/>
    </source>
</evidence>
<feature type="region of interest" description="Disordered" evidence="1">
    <location>
        <begin position="215"/>
        <end position="266"/>
    </location>
</feature>
<accession>A0A8H3I5L8</accession>
<evidence type="ECO:0000313" key="2">
    <source>
        <dbReference type="EMBL" id="CAF9904205.1"/>
    </source>
</evidence>
<dbReference type="OrthoDB" id="10452859at2759"/>
<dbReference type="EMBL" id="CAJPDS010000002">
    <property type="protein sequence ID" value="CAF9904205.1"/>
    <property type="molecule type" value="Genomic_DNA"/>
</dbReference>
<dbReference type="Proteomes" id="UP000664521">
    <property type="component" value="Unassembled WGS sequence"/>
</dbReference>
<dbReference type="AlphaFoldDB" id="A0A8H3I5L8"/>
<sequence>MCQILVIDYSCPHKTVVPAPSINQCEIKQTVTKLTKKASHCERVSWYEIPSDGICSDCSKDIFKLEKRYQIVEKLKKDGYGDRVKPLPALTVYEYRLWRIWRDDRERFRKLGVWGGDANGEIGQGPWSLAGYDGVSDFYPTKPGSRSLKSMGGGFEWAFYWDPFLGGLDDVRFPDDGAKKGLEKLLEEGSLEVPFDTKEALNQTQTRMLTYGVLEKKKNGDSSTGSEEQSGEAFGMIGAMLKETRKEESEVASALSQNMGEGKPAV</sequence>
<keyword evidence="3" id="KW-1185">Reference proteome</keyword>
<gene>
    <name evidence="2" type="ORF">HETSPECPRED_003425</name>
</gene>
<protein>
    <submittedName>
        <fullName evidence="2">Uncharacterized protein</fullName>
    </submittedName>
</protein>